<reference evidence="1 2" key="1">
    <citation type="submission" date="2014-02" db="EMBL/GenBank/DDBJ databases">
        <authorList>
            <person name="Sears C."/>
            <person name="Carroll K."/>
            <person name="Sack B.R."/>
            <person name="Qadri F."/>
            <person name="Myers L.L."/>
            <person name="Chung G.-T."/>
            <person name="Escheverria P."/>
            <person name="Fraser C.M."/>
            <person name="Sadzewicz L."/>
            <person name="Shefchek K.A."/>
            <person name="Tallon L."/>
            <person name="Das S.P."/>
            <person name="Daugherty S."/>
            <person name="Mongodin E.F."/>
        </authorList>
    </citation>
    <scope>NUCLEOTIDE SEQUENCE [LARGE SCALE GENOMIC DNA]</scope>
    <source>
        <strain evidence="1 2">3783N1-6</strain>
    </source>
</reference>
<dbReference type="AlphaFoldDB" id="A0AB73ARM5"/>
<name>A0AB73ARM5_BACFG</name>
<dbReference type="Proteomes" id="UP000021175">
    <property type="component" value="Unassembled WGS sequence"/>
</dbReference>
<accession>A0AB73ARM5</accession>
<sequence>MNIQTPLIQKLYSQCSSAIAAYCFFEKKPAIDVCFIKLQPMVIGLSLQ</sequence>
<gene>
    <name evidence="1" type="ORF">M119_0091</name>
</gene>
<comment type="caution">
    <text evidence="1">The sequence shown here is derived from an EMBL/GenBank/DDBJ whole genome shotgun (WGS) entry which is preliminary data.</text>
</comment>
<evidence type="ECO:0008006" key="3">
    <source>
        <dbReference type="Google" id="ProtNLM"/>
    </source>
</evidence>
<dbReference type="EMBL" id="JGEU01000027">
    <property type="protein sequence ID" value="EYB11834.1"/>
    <property type="molecule type" value="Genomic_DNA"/>
</dbReference>
<proteinExistence type="predicted"/>
<evidence type="ECO:0000313" key="1">
    <source>
        <dbReference type="EMBL" id="EYB11834.1"/>
    </source>
</evidence>
<evidence type="ECO:0000313" key="2">
    <source>
        <dbReference type="Proteomes" id="UP000021175"/>
    </source>
</evidence>
<protein>
    <recommendedName>
        <fullName evidence="3">Lipoprotein</fullName>
    </recommendedName>
</protein>
<organism evidence="1 2">
    <name type="scientific">Bacteroides fragilis str. 3783N1-6</name>
    <dbReference type="NCBI Taxonomy" id="1339310"/>
    <lineage>
        <taxon>Bacteria</taxon>
        <taxon>Pseudomonadati</taxon>
        <taxon>Bacteroidota</taxon>
        <taxon>Bacteroidia</taxon>
        <taxon>Bacteroidales</taxon>
        <taxon>Bacteroidaceae</taxon>
        <taxon>Bacteroides</taxon>
    </lineage>
</organism>